<evidence type="ECO:0000313" key="2">
    <source>
        <dbReference type="EMBL" id="EDW90120.2"/>
    </source>
</evidence>
<feature type="region of interest" description="Disordered" evidence="1">
    <location>
        <begin position="756"/>
        <end position="775"/>
    </location>
</feature>
<feature type="compositionally biased region" description="Polar residues" evidence="1">
    <location>
        <begin position="932"/>
        <end position="951"/>
    </location>
</feature>
<feature type="compositionally biased region" description="Basic and acidic residues" evidence="1">
    <location>
        <begin position="616"/>
        <end position="649"/>
    </location>
</feature>
<organism evidence="2 3">
    <name type="scientific">Drosophila yakuba</name>
    <name type="common">Fruit fly</name>
    <dbReference type="NCBI Taxonomy" id="7245"/>
    <lineage>
        <taxon>Eukaryota</taxon>
        <taxon>Metazoa</taxon>
        <taxon>Ecdysozoa</taxon>
        <taxon>Arthropoda</taxon>
        <taxon>Hexapoda</taxon>
        <taxon>Insecta</taxon>
        <taxon>Pterygota</taxon>
        <taxon>Neoptera</taxon>
        <taxon>Endopterygota</taxon>
        <taxon>Diptera</taxon>
        <taxon>Brachycera</taxon>
        <taxon>Muscomorpha</taxon>
        <taxon>Ephydroidea</taxon>
        <taxon>Drosophilidae</taxon>
        <taxon>Drosophila</taxon>
        <taxon>Sophophora</taxon>
    </lineage>
</organism>
<proteinExistence type="predicted"/>
<feature type="region of interest" description="Disordered" evidence="1">
    <location>
        <begin position="990"/>
        <end position="1013"/>
    </location>
</feature>
<reference evidence="2 3" key="2">
    <citation type="journal article" date="2007" name="PLoS Biol.">
        <title>Principles of genome evolution in the Drosophila melanogaster species group.</title>
        <authorList>
            <person name="Ranz J.M."/>
            <person name="Maurin D."/>
            <person name="Chan Y.S."/>
            <person name="von Grotthuss M."/>
            <person name="Hillier L.W."/>
            <person name="Roote J."/>
            <person name="Ashburner M."/>
            <person name="Bergman C.M."/>
        </authorList>
    </citation>
    <scope>NUCLEOTIDE SEQUENCE [LARGE SCALE GENOMIC DNA]</scope>
    <source>
        <strain evidence="3">Tai18E2 / Tucson 14021-0261.01</strain>
    </source>
</reference>
<protein>
    <submittedName>
        <fullName evidence="2">Uncharacterized protein</fullName>
    </submittedName>
</protein>
<dbReference type="SMR" id="B4P873"/>
<feature type="compositionally biased region" description="Basic and acidic residues" evidence="1">
    <location>
        <begin position="516"/>
        <end position="540"/>
    </location>
</feature>
<dbReference type="eggNOG" id="ENOG502QQEE">
    <property type="taxonomic scope" value="Eukaryota"/>
</dbReference>
<feature type="region of interest" description="Disordered" evidence="1">
    <location>
        <begin position="240"/>
        <end position="260"/>
    </location>
</feature>
<feature type="region of interest" description="Disordered" evidence="1">
    <location>
        <begin position="82"/>
        <end position="131"/>
    </location>
</feature>
<feature type="compositionally biased region" description="Basic and acidic residues" evidence="1">
    <location>
        <begin position="1930"/>
        <end position="1949"/>
    </location>
</feature>
<accession>B4P873</accession>
<dbReference type="OrthoDB" id="7873150at2759"/>
<keyword evidence="3" id="KW-1185">Reference proteome</keyword>
<feature type="region of interest" description="Disordered" evidence="1">
    <location>
        <begin position="348"/>
        <end position="368"/>
    </location>
</feature>
<dbReference type="Proteomes" id="UP000002282">
    <property type="component" value="Chromosome 2R"/>
</dbReference>
<dbReference type="HOGENOM" id="CLU_230658_0_0_1"/>
<feature type="compositionally biased region" description="Basic and acidic residues" evidence="1">
    <location>
        <begin position="2048"/>
        <end position="2067"/>
    </location>
</feature>
<evidence type="ECO:0000256" key="1">
    <source>
        <dbReference type="SAM" id="MobiDB-lite"/>
    </source>
</evidence>
<feature type="region of interest" description="Disordered" evidence="1">
    <location>
        <begin position="1930"/>
        <end position="2069"/>
    </location>
</feature>
<feature type="compositionally biased region" description="Basic and acidic residues" evidence="1">
    <location>
        <begin position="95"/>
        <end position="106"/>
    </location>
</feature>
<feature type="compositionally biased region" description="Polar residues" evidence="1">
    <location>
        <begin position="246"/>
        <end position="260"/>
    </location>
</feature>
<feature type="region of interest" description="Disordered" evidence="1">
    <location>
        <begin position="932"/>
        <end position="955"/>
    </location>
</feature>
<dbReference type="EMBL" id="CM000158">
    <property type="protein sequence ID" value="EDW90120.2"/>
    <property type="molecule type" value="Genomic_DNA"/>
</dbReference>
<feature type="compositionally biased region" description="Basic and acidic residues" evidence="1">
    <location>
        <begin position="1500"/>
        <end position="1514"/>
    </location>
</feature>
<feature type="region of interest" description="Disordered" evidence="1">
    <location>
        <begin position="477"/>
        <end position="594"/>
    </location>
</feature>
<reference evidence="2 3" key="1">
    <citation type="journal article" date="2007" name="Nature">
        <title>Evolution of genes and genomes on the Drosophila phylogeny.</title>
        <authorList>
            <consortium name="Drosophila 12 Genomes Consortium"/>
            <person name="Clark A.G."/>
            <person name="Eisen M.B."/>
            <person name="Smith D.R."/>
            <person name="Bergman C.M."/>
            <person name="Oliver B."/>
            <person name="Markow T.A."/>
            <person name="Kaufman T.C."/>
            <person name="Kellis M."/>
            <person name="Gelbart W."/>
            <person name="Iyer V.N."/>
            <person name="Pollard D.A."/>
            <person name="Sackton T.B."/>
            <person name="Larracuente A.M."/>
            <person name="Singh N.D."/>
            <person name="Abad J.P."/>
            <person name="Abt D.N."/>
            <person name="Adryan B."/>
            <person name="Aguade M."/>
            <person name="Akashi H."/>
            <person name="Anderson W.W."/>
            <person name="Aquadro C.F."/>
            <person name="Ardell D.H."/>
            <person name="Arguello R."/>
            <person name="Artieri C.G."/>
            <person name="Barbash D.A."/>
            <person name="Barker D."/>
            <person name="Barsanti P."/>
            <person name="Batterham P."/>
            <person name="Batzoglou S."/>
            <person name="Begun D."/>
            <person name="Bhutkar A."/>
            <person name="Blanco E."/>
            <person name="Bosak S.A."/>
            <person name="Bradley R.K."/>
            <person name="Brand A.D."/>
            <person name="Brent M.R."/>
            <person name="Brooks A.N."/>
            <person name="Brown R.H."/>
            <person name="Butlin R.K."/>
            <person name="Caggese C."/>
            <person name="Calvi B.R."/>
            <person name="Bernardo de Carvalho A."/>
            <person name="Caspi A."/>
            <person name="Castrezana S."/>
            <person name="Celniker S.E."/>
            <person name="Chang J.L."/>
            <person name="Chapple C."/>
            <person name="Chatterji S."/>
            <person name="Chinwalla A."/>
            <person name="Civetta A."/>
            <person name="Clifton S.W."/>
            <person name="Comeron J.M."/>
            <person name="Costello J.C."/>
            <person name="Coyne J.A."/>
            <person name="Daub J."/>
            <person name="David R.G."/>
            <person name="Delcher A.L."/>
            <person name="Delehaunty K."/>
            <person name="Do C.B."/>
            <person name="Ebling H."/>
            <person name="Edwards K."/>
            <person name="Eickbush T."/>
            <person name="Evans J.D."/>
            <person name="Filipski A."/>
            <person name="Findeiss S."/>
            <person name="Freyhult E."/>
            <person name="Fulton L."/>
            <person name="Fulton R."/>
            <person name="Garcia A.C."/>
            <person name="Gardiner A."/>
            <person name="Garfield D.A."/>
            <person name="Garvin B.E."/>
            <person name="Gibson G."/>
            <person name="Gilbert D."/>
            <person name="Gnerre S."/>
            <person name="Godfrey J."/>
            <person name="Good R."/>
            <person name="Gotea V."/>
            <person name="Gravely B."/>
            <person name="Greenberg A.J."/>
            <person name="Griffiths-Jones S."/>
            <person name="Gross S."/>
            <person name="Guigo R."/>
            <person name="Gustafson E.A."/>
            <person name="Haerty W."/>
            <person name="Hahn M.W."/>
            <person name="Halligan D.L."/>
            <person name="Halpern A.L."/>
            <person name="Halter G.M."/>
            <person name="Han M.V."/>
            <person name="Heger A."/>
            <person name="Hillier L."/>
            <person name="Hinrichs A.S."/>
            <person name="Holmes I."/>
            <person name="Hoskins R.A."/>
            <person name="Hubisz M.J."/>
            <person name="Hultmark D."/>
            <person name="Huntley M.A."/>
            <person name="Jaffe D.B."/>
            <person name="Jagadeeshan S."/>
            <person name="Jeck W.R."/>
            <person name="Johnson J."/>
            <person name="Jones C.D."/>
            <person name="Jordan W.C."/>
            <person name="Karpen G.H."/>
            <person name="Kataoka E."/>
            <person name="Keightley P.D."/>
            <person name="Kheradpour P."/>
            <person name="Kirkness E.F."/>
            <person name="Koerich L.B."/>
            <person name="Kristiansen K."/>
            <person name="Kudrna D."/>
            <person name="Kulathinal R.J."/>
            <person name="Kumar S."/>
            <person name="Kwok R."/>
            <person name="Lander E."/>
            <person name="Langley C.H."/>
            <person name="Lapoint R."/>
            <person name="Lazzaro B.P."/>
            <person name="Lee S.J."/>
            <person name="Levesque L."/>
            <person name="Li R."/>
            <person name="Lin C.F."/>
            <person name="Lin M.F."/>
            <person name="Lindblad-Toh K."/>
            <person name="Llopart A."/>
            <person name="Long M."/>
            <person name="Low L."/>
            <person name="Lozovsky E."/>
            <person name="Lu J."/>
            <person name="Luo M."/>
            <person name="Machado C.A."/>
            <person name="Makalowski W."/>
            <person name="Marzo M."/>
            <person name="Matsuda M."/>
            <person name="Matzkin L."/>
            <person name="McAllister B."/>
            <person name="McBride C.S."/>
            <person name="McKernan B."/>
            <person name="McKernan K."/>
            <person name="Mendez-Lago M."/>
            <person name="Minx P."/>
            <person name="Mollenhauer M.U."/>
            <person name="Montooth K."/>
            <person name="Mount S.M."/>
            <person name="Mu X."/>
            <person name="Myers E."/>
            <person name="Negre B."/>
            <person name="Newfeld S."/>
            <person name="Nielsen R."/>
            <person name="Noor M.A."/>
            <person name="O'Grady P."/>
            <person name="Pachter L."/>
            <person name="Papaceit M."/>
            <person name="Parisi M.J."/>
            <person name="Parisi M."/>
            <person name="Parts L."/>
            <person name="Pedersen J.S."/>
            <person name="Pesole G."/>
            <person name="Phillippy A.M."/>
            <person name="Ponting C.P."/>
            <person name="Pop M."/>
            <person name="Porcelli D."/>
            <person name="Powell J.R."/>
            <person name="Prohaska S."/>
            <person name="Pruitt K."/>
            <person name="Puig M."/>
            <person name="Quesneville H."/>
            <person name="Ram K.R."/>
            <person name="Rand D."/>
            <person name="Rasmussen M.D."/>
            <person name="Reed L.K."/>
            <person name="Reenan R."/>
            <person name="Reily A."/>
            <person name="Remington K.A."/>
            <person name="Rieger T.T."/>
            <person name="Ritchie M.G."/>
            <person name="Robin C."/>
            <person name="Rogers Y.H."/>
            <person name="Rohde C."/>
            <person name="Rozas J."/>
            <person name="Rubenfield M.J."/>
            <person name="Ruiz A."/>
            <person name="Russo S."/>
            <person name="Salzberg S.L."/>
            <person name="Sanchez-Gracia A."/>
            <person name="Saranga D.J."/>
            <person name="Sato H."/>
            <person name="Schaeffer S.W."/>
            <person name="Schatz M.C."/>
            <person name="Schlenke T."/>
            <person name="Schwartz R."/>
            <person name="Segarra C."/>
            <person name="Singh R.S."/>
            <person name="Sirot L."/>
            <person name="Sirota M."/>
            <person name="Sisneros N.B."/>
            <person name="Smith C.D."/>
            <person name="Smith T.F."/>
            <person name="Spieth J."/>
            <person name="Stage D.E."/>
            <person name="Stark A."/>
            <person name="Stephan W."/>
            <person name="Strausberg R.L."/>
            <person name="Strempel S."/>
            <person name="Sturgill D."/>
            <person name="Sutton G."/>
            <person name="Sutton G.G."/>
            <person name="Tao W."/>
            <person name="Teichmann S."/>
            <person name="Tobari Y.N."/>
            <person name="Tomimura Y."/>
            <person name="Tsolas J.M."/>
            <person name="Valente V.L."/>
            <person name="Venter E."/>
            <person name="Venter J.C."/>
            <person name="Vicario S."/>
            <person name="Vieira F.G."/>
            <person name="Vilella A.J."/>
            <person name="Villasante A."/>
            <person name="Walenz B."/>
            <person name="Wang J."/>
            <person name="Wasserman M."/>
            <person name="Watts T."/>
            <person name="Wilson D."/>
            <person name="Wilson R.K."/>
            <person name="Wing R.A."/>
            <person name="Wolfner M.F."/>
            <person name="Wong A."/>
            <person name="Wong G.K."/>
            <person name="Wu C.I."/>
            <person name="Wu G."/>
            <person name="Yamamoto D."/>
            <person name="Yang H.P."/>
            <person name="Yang S.P."/>
            <person name="Yorke J.A."/>
            <person name="Yoshida K."/>
            <person name="Zdobnov E."/>
            <person name="Zhang P."/>
            <person name="Zhang Y."/>
            <person name="Zimin A.V."/>
            <person name="Baldwin J."/>
            <person name="Abdouelleil A."/>
            <person name="Abdulkadir J."/>
            <person name="Abebe A."/>
            <person name="Abera B."/>
            <person name="Abreu J."/>
            <person name="Acer S.C."/>
            <person name="Aftuck L."/>
            <person name="Alexander A."/>
            <person name="An P."/>
            <person name="Anderson E."/>
            <person name="Anderson S."/>
            <person name="Arachi H."/>
            <person name="Azer M."/>
            <person name="Bachantsang P."/>
            <person name="Barry A."/>
            <person name="Bayul T."/>
            <person name="Berlin A."/>
            <person name="Bessette D."/>
            <person name="Bloom T."/>
            <person name="Blye J."/>
            <person name="Boguslavskiy L."/>
            <person name="Bonnet C."/>
            <person name="Boukhgalter B."/>
            <person name="Bourzgui I."/>
            <person name="Brown A."/>
            <person name="Cahill P."/>
            <person name="Channer S."/>
            <person name="Cheshatsang Y."/>
            <person name="Chuda L."/>
            <person name="Citroen M."/>
            <person name="Collymore A."/>
            <person name="Cooke P."/>
            <person name="Costello M."/>
            <person name="D'Aco K."/>
            <person name="Daza R."/>
            <person name="De Haan G."/>
            <person name="DeGray S."/>
            <person name="DeMaso C."/>
            <person name="Dhargay N."/>
            <person name="Dooley K."/>
            <person name="Dooley E."/>
            <person name="Doricent M."/>
            <person name="Dorje P."/>
            <person name="Dorjee K."/>
            <person name="Dupes A."/>
            <person name="Elong R."/>
            <person name="Falk J."/>
            <person name="Farina A."/>
            <person name="Faro S."/>
            <person name="Ferguson D."/>
            <person name="Fisher S."/>
            <person name="Foley C.D."/>
            <person name="Franke A."/>
            <person name="Friedrich D."/>
            <person name="Gadbois L."/>
            <person name="Gearin G."/>
            <person name="Gearin C.R."/>
            <person name="Giannoukos G."/>
            <person name="Goode T."/>
            <person name="Graham J."/>
            <person name="Grandbois E."/>
            <person name="Grewal S."/>
            <person name="Gyaltsen K."/>
            <person name="Hafez N."/>
            <person name="Hagos B."/>
            <person name="Hall J."/>
            <person name="Henson C."/>
            <person name="Hollinger A."/>
            <person name="Honan T."/>
            <person name="Huard M.D."/>
            <person name="Hughes L."/>
            <person name="Hurhula B."/>
            <person name="Husby M.E."/>
            <person name="Kamat A."/>
            <person name="Kanga B."/>
            <person name="Kashin S."/>
            <person name="Khazanovich D."/>
            <person name="Kisner P."/>
            <person name="Lance K."/>
            <person name="Lara M."/>
            <person name="Lee W."/>
            <person name="Lennon N."/>
            <person name="Letendre F."/>
            <person name="LeVine R."/>
            <person name="Lipovsky A."/>
            <person name="Liu X."/>
            <person name="Liu J."/>
            <person name="Liu S."/>
            <person name="Lokyitsang T."/>
            <person name="Lokyitsang Y."/>
            <person name="Lubonja R."/>
            <person name="Lui A."/>
            <person name="MacDonald P."/>
            <person name="Magnisalis V."/>
            <person name="Maru K."/>
            <person name="Matthews C."/>
            <person name="McCusker W."/>
            <person name="McDonough S."/>
            <person name="Mehta T."/>
            <person name="Meldrim J."/>
            <person name="Meneus L."/>
            <person name="Mihai O."/>
            <person name="Mihalev A."/>
            <person name="Mihova T."/>
            <person name="Mittelman R."/>
            <person name="Mlenga V."/>
            <person name="Montmayeur A."/>
            <person name="Mulrain L."/>
            <person name="Navidi A."/>
            <person name="Naylor J."/>
            <person name="Negash T."/>
            <person name="Nguyen T."/>
            <person name="Nguyen N."/>
            <person name="Nicol R."/>
            <person name="Norbu C."/>
            <person name="Norbu N."/>
            <person name="Novod N."/>
            <person name="O'Neill B."/>
            <person name="Osman S."/>
            <person name="Markiewicz E."/>
            <person name="Oyono O.L."/>
            <person name="Patti C."/>
            <person name="Phunkhang P."/>
            <person name="Pierre F."/>
            <person name="Priest M."/>
            <person name="Raghuraman S."/>
            <person name="Rege F."/>
            <person name="Reyes R."/>
            <person name="Rise C."/>
            <person name="Rogov P."/>
            <person name="Ross K."/>
            <person name="Ryan E."/>
            <person name="Settipalli S."/>
            <person name="Shea T."/>
            <person name="Sherpa N."/>
            <person name="Shi L."/>
            <person name="Shih D."/>
            <person name="Sparrow T."/>
            <person name="Spaulding J."/>
            <person name="Stalker J."/>
            <person name="Stange-Thomann N."/>
            <person name="Stavropoulos S."/>
            <person name="Stone C."/>
            <person name="Strader C."/>
            <person name="Tesfaye S."/>
            <person name="Thomson T."/>
            <person name="Thoulutsang Y."/>
            <person name="Thoulutsang D."/>
            <person name="Topham K."/>
            <person name="Topping I."/>
            <person name="Tsamla T."/>
            <person name="Vassiliev H."/>
            <person name="Vo A."/>
            <person name="Wangchuk T."/>
            <person name="Wangdi T."/>
            <person name="Weiand M."/>
            <person name="Wilkinson J."/>
            <person name="Wilson A."/>
            <person name="Yadav S."/>
            <person name="Young G."/>
            <person name="Yu Q."/>
            <person name="Zembek L."/>
            <person name="Zhong D."/>
            <person name="Zimmer A."/>
            <person name="Zwirko Z."/>
            <person name="Jaffe D.B."/>
            <person name="Alvarez P."/>
            <person name="Brockman W."/>
            <person name="Butler J."/>
            <person name="Chin C."/>
            <person name="Gnerre S."/>
            <person name="Grabherr M."/>
            <person name="Kleber M."/>
            <person name="Mauceli E."/>
            <person name="MacCallum I."/>
        </authorList>
    </citation>
    <scope>NUCLEOTIDE SEQUENCE [LARGE SCALE GENOMIC DNA]</scope>
    <source>
        <strain evidence="3">Tai18E2 / Tucson 14021-0261.01</strain>
    </source>
</reference>
<feature type="compositionally biased region" description="Basic and acidic residues" evidence="1">
    <location>
        <begin position="498"/>
        <end position="509"/>
    </location>
</feature>
<dbReference type="KEGG" id="dya:Dyak_GE12823"/>
<feature type="compositionally biased region" description="Polar residues" evidence="1">
    <location>
        <begin position="576"/>
        <end position="594"/>
    </location>
</feature>
<feature type="region of interest" description="Disordered" evidence="1">
    <location>
        <begin position="610"/>
        <end position="659"/>
    </location>
</feature>
<feature type="compositionally biased region" description="Basic and acidic residues" evidence="1">
    <location>
        <begin position="758"/>
        <end position="771"/>
    </location>
</feature>
<sequence>MTGLAKRRRTAQQILLRRALAKSVSGGQVLGESVLDHGGVVVSSPLRRDSTLVSGFQDISSSRATMKLHRIVASSPLSVLRERKTTGNLPGCDLQSRDSRPIEDNRTLSGHSLKARELSRGSTRSRHSTSNYPSTWHLNISKAKDELKRNSKGSLEEIINCSILNRTAYDHQLNTPIKSDNSCQCTIKKRTRKRVKKNKAVSVAETQTISENETWNYSGERNSPASVGFQILKKRVNSGEDFTPNRMVSKTPSRSSGNSRVSFGCKEHFSGPTHKNYGSYSHSETDIEMGSEYEPKIPCRCDYINKIEKVSKPPTNSGTVWGLKMPSNTEVQEYMTRVTQEYVPVCQNKDMDPDRGIQGRTSNSQFEKRKEKIDQSIRLKAKERILKCQGRNNSEVSYDSFIEPLKEFYGRNKLPTQASLSLEKFGHRNNNVESGERLGKCGTQNVYQDDVKTYGKNAPHLYKTTTNEYPYYDHKEYLANDSDTSRKRHETRANYNQMDKRSCRPEAPGRSKRASRSFDTEDSFRGSFEKGSGRYDDTHSPKCTVGVTQTSALFLPRQQVRGFNPEQPRSERSKTGTRNLESSKAQQPTPTGLSLVTSNSLIIKSHEDQIQSNSVDLKKRERQRNQDCFEPAKPDKSQQPRLAKREAVKPRNQVQCKPQKAEAKSFKLLQSNSLIIQSQEDQHHLVQSSSLEIALPKVTAPKNKKPICTRKRKSSRGCSCCSRCSSRKRSVKKPSPCEKTKSNVCEKCQSKRSIAKNQDGKHKSMSKEQIPKRGLPQGDACDVRELLNILQKTVAGLEKQINSRKGFRMCENSKTTDEGRTQPYTYQRENVHIKREAFRQPINPFQNQYSFKTYSKRASNCGNPSNIYQSNSNTYFTGSCPLKSNAINGGAPQASFTNGSAPYEPFKINIASRQTDYDYPMEICERKSQPYRTQKPFNEPTTLVTGSQGKTSYPRADYKNQSINESFNRSCLNSQCSRNITQVQNYQQNVSTGHPKTDSHYSQISKTTSNAERQAPKEIFKGHQYCPGPEHGQRNRGLTFQDHNNICPETDAVNEGSGDPVQICNNSTCPYALEYFKSWNSQVHPNSNRVDQTEIAQKYNPECPDAQTGRKYGIAHNSEICKQPEHCPYENNRGVVTFQVSDQSCGGEHTLNRIINYEDPTQACDNPSCPEAGRLPSSWENPVCPKDNSAIYYSKENNQPEGNPDCGFNETFPKAGPDYNYEDFCGNPYCSAKNTIIYDTARSEPGEGCQKSKDPSLDYANEPERYLNRNSQKHQTDKAVNQQVCSNHARSQRTRHYFQTAGCSPNCPSNQGEIRHGGPRFTVVNRHRRDKMVQGHGTRNDNDYVLFADEKSTEIQRTNREPDNFENYSQMFPSRRTQLEQYPQHEVEENSCIEDCPYQKYSPNQNIKKNKLDTTCANSSCPDNLKRKAGSNKDIHPPQNRIISRTGNVEKGTKEPNYKNSEYTDKKNIKKDINTYPTNAKVCSSENKCGKEFCKSTREMNRTRNESGYRDSKSRNISSAGRSSQTKKKTKEAGKSAFPEYEFEEHSGLYAENCYNPQNHTAYNFQVCKNPKCPERFGEPFLLKYGEMEYMKEVSGNAHCPNYHGTYRIPKECEATINNSRKVTSERETAYSERKATGQTNFQRKDDDMEIKTKNGRQLNTKSCNHRLKANAIEVCNNQKFPDRLKQTDGNCHCPRKKGIYWTNEKMLVSRVKDQCDVSYDSESCSEDCPYRHRVLFTDLRKCEINSKNRGRQSSGKSDVYYNDQIETRTCNPCKFFVPLKMDRQVLHRHRNLPKAKAKQMHESKANPVVRTVCITPEVPAPVFAQNRHNPLVTDPSLNSYDRHILKNFEIFKEEENKKSRNCAEEYPFLGKIEDKSLILKSSSACICEIESQNHDPLKNCKSDELIEDIDTKRKSSKFSIFSCCLKPPKNDNESRTQQDTEIGNEKALSKPKGFRSKNPHENPKPKEKTPSKSSSTNKKDRTPSEEQSASKSRRLACFQRNEKPQERFNQRARKSPSPTKSGGFLCFKANNKLPPDENLEENSPRYTNEKPAKARNEKNITKESSKKSSRRSGFFTWCRKPQMPKVHDRKIKEVLTGTDCTCSHHPTSHDEDGPIPKYEDPFRCPCAPEEIDDGEVRVLYDSSFRFQKENCSLTKVPNYTYCHNDPQKPEQYAAEIKEQEVNYCPCASANGFYKIVR</sequence>
<evidence type="ECO:0000313" key="3">
    <source>
        <dbReference type="Proteomes" id="UP000002282"/>
    </source>
</evidence>
<name>B4P873_DROYA</name>
<feature type="region of interest" description="Disordered" evidence="1">
    <location>
        <begin position="1500"/>
        <end position="1537"/>
    </location>
</feature>
<feature type="compositionally biased region" description="Polar residues" evidence="1">
    <location>
        <begin position="1515"/>
        <end position="1524"/>
    </location>
</feature>
<gene>
    <name evidence="2" type="primary">Dyak\GE12823</name>
    <name evidence="2" type="synonym">dyak_GLEANR_13044</name>
    <name evidence="2" type="synonym">GE12823</name>
    <name evidence="2" type="ORF">Dyak_GE12823</name>
</gene>
<feature type="compositionally biased region" description="Basic and acidic residues" evidence="1">
    <location>
        <begin position="2001"/>
        <end position="2010"/>
    </location>
</feature>
<feature type="compositionally biased region" description="Basic and acidic residues" evidence="1">
    <location>
        <begin position="1959"/>
        <end position="1971"/>
    </location>
</feature>
<feature type="compositionally biased region" description="Polar residues" evidence="1">
    <location>
        <begin position="990"/>
        <end position="1012"/>
    </location>
</feature>